<dbReference type="SMART" id="SM00060">
    <property type="entry name" value="FN3"/>
    <property type="match status" value="2"/>
</dbReference>
<reference evidence="6 7" key="1">
    <citation type="submission" date="2023-06" db="EMBL/GenBank/DDBJ databases">
        <authorList>
            <person name="Oyuntsetseg B."/>
            <person name="Kim S.B."/>
        </authorList>
    </citation>
    <scope>NUCLEOTIDE SEQUENCE [LARGE SCALE GENOMIC DNA]</scope>
    <source>
        <strain evidence="6 7">2-2</strain>
    </source>
</reference>
<dbReference type="SUPFAM" id="SSF49265">
    <property type="entry name" value="Fibronectin type III"/>
    <property type="match status" value="1"/>
</dbReference>
<dbReference type="Pfam" id="PF00041">
    <property type="entry name" value="fn3"/>
    <property type="match status" value="2"/>
</dbReference>
<protein>
    <submittedName>
        <fullName evidence="6">Fibronectin type III domain-containing protein</fullName>
    </submittedName>
</protein>
<dbReference type="Gene3D" id="2.60.40.10">
    <property type="entry name" value="Immunoglobulins"/>
    <property type="match status" value="2"/>
</dbReference>
<keyword evidence="7" id="KW-1185">Reference proteome</keyword>
<dbReference type="PANTHER" id="PTHR13817:SF73">
    <property type="entry name" value="FIBRONECTIN TYPE-III DOMAIN-CONTAINING PROTEIN"/>
    <property type="match status" value="1"/>
</dbReference>
<name>A0ABY8XKG6_9PSEU</name>
<keyword evidence="3" id="KW-0119">Carbohydrate metabolism</keyword>
<evidence type="ECO:0000313" key="7">
    <source>
        <dbReference type="Proteomes" id="UP001227101"/>
    </source>
</evidence>
<dbReference type="RefSeq" id="WP_285453126.1">
    <property type="nucleotide sequence ID" value="NZ_CP127173.1"/>
</dbReference>
<feature type="region of interest" description="Disordered" evidence="4">
    <location>
        <begin position="347"/>
        <end position="432"/>
    </location>
</feature>
<organism evidence="6 7">
    <name type="scientific">Amycolatopsis nalaikhensis</name>
    <dbReference type="NCBI Taxonomy" id="715472"/>
    <lineage>
        <taxon>Bacteria</taxon>
        <taxon>Bacillati</taxon>
        <taxon>Actinomycetota</taxon>
        <taxon>Actinomycetes</taxon>
        <taxon>Pseudonocardiales</taxon>
        <taxon>Pseudonocardiaceae</taxon>
        <taxon>Amycolatopsis</taxon>
    </lineage>
</organism>
<keyword evidence="2" id="KW-0378">Hydrolase</keyword>
<dbReference type="PROSITE" id="PS50853">
    <property type="entry name" value="FN3"/>
    <property type="match status" value="1"/>
</dbReference>
<feature type="domain" description="Fibronectin type-III" evidence="5">
    <location>
        <begin position="418"/>
        <end position="508"/>
    </location>
</feature>
<feature type="compositionally biased region" description="Pro residues" evidence="4">
    <location>
        <begin position="359"/>
        <end position="383"/>
    </location>
</feature>
<dbReference type="PANTHER" id="PTHR13817">
    <property type="entry name" value="TITIN"/>
    <property type="match status" value="1"/>
</dbReference>
<keyword evidence="1" id="KW-0677">Repeat</keyword>
<evidence type="ECO:0000256" key="1">
    <source>
        <dbReference type="ARBA" id="ARBA00022737"/>
    </source>
</evidence>
<keyword evidence="3" id="KW-0624">Polysaccharide degradation</keyword>
<accession>A0ABY8XKG6</accession>
<evidence type="ECO:0000313" key="6">
    <source>
        <dbReference type="EMBL" id="WIV56065.1"/>
    </source>
</evidence>
<evidence type="ECO:0000259" key="5">
    <source>
        <dbReference type="PROSITE" id="PS50853"/>
    </source>
</evidence>
<keyword evidence="2" id="KW-0326">Glycosidase</keyword>
<dbReference type="InterPro" id="IPR003961">
    <property type="entry name" value="FN3_dom"/>
</dbReference>
<gene>
    <name evidence="6" type="ORF">QP939_45940</name>
</gene>
<dbReference type="EMBL" id="CP127173">
    <property type="protein sequence ID" value="WIV56065.1"/>
    <property type="molecule type" value="Genomic_DNA"/>
</dbReference>
<dbReference type="InterPro" id="IPR013783">
    <property type="entry name" value="Ig-like_fold"/>
</dbReference>
<dbReference type="InterPro" id="IPR050964">
    <property type="entry name" value="Striated_Muscle_Regulatory"/>
</dbReference>
<evidence type="ECO:0000256" key="2">
    <source>
        <dbReference type="ARBA" id="ARBA00023295"/>
    </source>
</evidence>
<proteinExistence type="predicted"/>
<dbReference type="Proteomes" id="UP001227101">
    <property type="component" value="Chromosome"/>
</dbReference>
<evidence type="ECO:0000256" key="3">
    <source>
        <dbReference type="ARBA" id="ARBA00023326"/>
    </source>
</evidence>
<feature type="compositionally biased region" description="Pro residues" evidence="4">
    <location>
        <begin position="401"/>
        <end position="422"/>
    </location>
</feature>
<sequence length="691" mass="69898">MTKSTRWKYSWRARLPVAGIVVVVTAGVAAAVTGAAHPLPGLRVVPGGHWVYNSVLHVAFHVDGGTAGIDAQAAVPGDQGSQVLQGDASGYVVGSERITEFGKSDLTARPSMVPPAVEVPVGVETVGGPYVVYRRAGQIARLGDPVATMSAGGPVGDPVAAADGTLWLPRTTSGLLCRLDRGAVSLSSCPVPLPAGHGGALTLVGDAPHFVDTTDGSVRAVEAGGLGTAVPMGVAATAELRPAANDVAGRVPVLDPSANRLYLVDPAPNPRKPIVVALPAGHYDGPVAGGSVVALVNRDTGTLLTFDAAGRPTDAKPVPPGEGTSRLVRGEDARVYVDGGQGTHVLVVGKDGKVTDVPVVPPAGKPDQPVPEHPTPGQPPVPRPGTGSQPDVDAGDKPKPHNPPPPRNPSPPAVPASPPGAPPGVSATGGDGSATVSWGAAADNRAAVTSYRISWAGGSRTVGGGTRQATISGLANGTRYTFTVVAVNKAGTGPGASASATPAAAAAAPKLTATYRGGRASLSWTQPDLGGGQLVHYVVTGTGLAQQTVSGTSTQYSGLSAGNTYTFTVRAVTRTPDGETRNGAAASKSITVPSPKITISQGAPTTTDNCDAPDCARVNVTMTGFAPNTTYAIRLSSDSNANVQTESARTNANGSLTYDELDYDEPGQTIWVSVMTPDGRITSNRIQWKSR</sequence>
<dbReference type="CDD" id="cd00063">
    <property type="entry name" value="FN3"/>
    <property type="match status" value="2"/>
</dbReference>
<evidence type="ECO:0000256" key="4">
    <source>
        <dbReference type="SAM" id="MobiDB-lite"/>
    </source>
</evidence>
<dbReference type="InterPro" id="IPR036116">
    <property type="entry name" value="FN3_sf"/>
</dbReference>